<keyword evidence="4" id="KW-1185">Reference proteome</keyword>
<gene>
    <name evidence="2" type="ORF">HINF_LOCUS25177</name>
    <name evidence="3" type="ORF">HINF_LOCUS32298</name>
</gene>
<accession>A0AA86PL93</accession>
<reference evidence="3 4" key="2">
    <citation type="submission" date="2024-07" db="EMBL/GenBank/DDBJ databases">
        <authorList>
            <person name="Akdeniz Z."/>
        </authorList>
    </citation>
    <scope>NUCLEOTIDE SEQUENCE [LARGE SCALE GENOMIC DNA]</scope>
</reference>
<dbReference type="Gene3D" id="2.160.20.110">
    <property type="match status" value="1"/>
</dbReference>
<feature type="transmembrane region" description="Helical" evidence="1">
    <location>
        <begin position="177"/>
        <end position="197"/>
    </location>
</feature>
<keyword evidence="1" id="KW-0472">Membrane</keyword>
<dbReference type="EMBL" id="CATOUU010000647">
    <property type="protein sequence ID" value="CAI9937532.1"/>
    <property type="molecule type" value="Genomic_DNA"/>
</dbReference>
<organism evidence="2">
    <name type="scientific">Hexamita inflata</name>
    <dbReference type="NCBI Taxonomy" id="28002"/>
    <lineage>
        <taxon>Eukaryota</taxon>
        <taxon>Metamonada</taxon>
        <taxon>Diplomonadida</taxon>
        <taxon>Hexamitidae</taxon>
        <taxon>Hexamitinae</taxon>
        <taxon>Hexamita</taxon>
    </lineage>
</organism>
<comment type="caution">
    <text evidence="2">The sequence shown here is derived from an EMBL/GenBank/DDBJ whole genome shotgun (WGS) entry which is preliminary data.</text>
</comment>
<feature type="transmembrane region" description="Helical" evidence="1">
    <location>
        <begin position="248"/>
        <end position="269"/>
    </location>
</feature>
<evidence type="ECO:0000313" key="4">
    <source>
        <dbReference type="Proteomes" id="UP001642409"/>
    </source>
</evidence>
<keyword evidence="1" id="KW-1133">Transmembrane helix</keyword>
<evidence type="ECO:0000256" key="1">
    <source>
        <dbReference type="SAM" id="Phobius"/>
    </source>
</evidence>
<evidence type="ECO:0000313" key="2">
    <source>
        <dbReference type="EMBL" id="CAI9937532.1"/>
    </source>
</evidence>
<proteinExistence type="predicted"/>
<dbReference type="AlphaFoldDB" id="A0AA86PL93"/>
<protein>
    <submittedName>
        <fullName evidence="3">Hypothetical_protein</fullName>
    </submittedName>
</protein>
<feature type="transmembrane region" description="Helical" evidence="1">
    <location>
        <begin position="217"/>
        <end position="236"/>
    </location>
</feature>
<reference evidence="2" key="1">
    <citation type="submission" date="2023-06" db="EMBL/GenBank/DDBJ databases">
        <authorList>
            <person name="Kurt Z."/>
        </authorList>
    </citation>
    <scope>NUCLEOTIDE SEQUENCE</scope>
</reference>
<dbReference type="Proteomes" id="UP001642409">
    <property type="component" value="Unassembled WGS sequence"/>
</dbReference>
<sequence>MNTANKTLNDNITAQNALINPIQSKIDELMLKPACERSNDTTNETDVNQNLTSCDLPHYTTSFDINDITNNISESDFASGYVFSTSISNAFINIQDYVYNSVIYPLFQLQSGFINIKIQIGSQVIGTGSILTSSQQQVSITQVNIVSAPNSSITVNSTHKLYIIAKNVNNTSSISNLLLNMTFSPSFGAIYLIGYIQCSFNIVNYQVLGTYTSSGQIALISPIVYLSSVFVQNITFSPACFNPGNVSSYLISVSNMSAFVLSFIAIQIGNTTNPSLQNQIASTSVYFYQFGGIISQMNNTQVKLSDVMLNSRQIFKIYYVFCSGLLFGRSINSNNSLQIQQTCLSLAFKSYTTFNYFGVIGYFEGLLQFQTSNVIINAMSSDTFDRFGALGASTSLTYQQFFFSLKLSVIVNANGGQNISALVGNNLSPNTTVMNCSVYSSVIQGGSFTGGYFGNSQQLSIKYSKITESVIRGSYSAGLVGFAFANVIQIANCTVQNVTIGTNNFCGGLIGQLQAGSIMMFSNNVVTMSRVSCVSHAGGFIGFTDESSNIVISEGILTSNNITASNANAGGFIGTFSTVYSGCTLKIVTSRISSVRVFSPNSAGIAVGYRYPAFTVSTSILRGENYVNNIKIANCANYATTC</sequence>
<evidence type="ECO:0000313" key="3">
    <source>
        <dbReference type="EMBL" id="CAL6029421.1"/>
    </source>
</evidence>
<name>A0AA86PL93_9EUKA</name>
<keyword evidence="1" id="KW-0812">Transmembrane</keyword>
<dbReference type="EMBL" id="CAXDID020000110">
    <property type="protein sequence ID" value="CAL6029421.1"/>
    <property type="molecule type" value="Genomic_DNA"/>
</dbReference>